<name>A0A310SRP0_9HYME</name>
<evidence type="ECO:0000313" key="2">
    <source>
        <dbReference type="Proteomes" id="UP000250275"/>
    </source>
</evidence>
<sequence length="232" mass="26142">MENCDKSVAFGLPVVPEVNCMLVPLLQDIRSCSFAIRSTSVLDASSSTSLNRRVPLQQIEYTLVDRRTDRVKVTIFDRKGIDAKRSTRVAIHSDAGIEHIGYKIDCIGDERPKGNGERKCSNSALLELMRHRGYGMRLRHSIKAVSEVPLVQFHASYRVILESKHSLSVPRLACRKAQRYRALSINQNGIPILVSMQAAFDTDTSIQIYTHLELHGESCKSMDLSQQRFNAR</sequence>
<dbReference type="Proteomes" id="UP000250275">
    <property type="component" value="Unassembled WGS sequence"/>
</dbReference>
<evidence type="ECO:0000313" key="1">
    <source>
        <dbReference type="EMBL" id="OAD62437.1"/>
    </source>
</evidence>
<protein>
    <submittedName>
        <fullName evidence="1">Uncharacterized protein</fullName>
    </submittedName>
</protein>
<proteinExistence type="predicted"/>
<dbReference type="AlphaFoldDB" id="A0A310SRP0"/>
<reference evidence="1 2" key="1">
    <citation type="submission" date="2015-07" db="EMBL/GenBank/DDBJ databases">
        <title>The genome of Eufriesea mexicana.</title>
        <authorList>
            <person name="Pan H."/>
            <person name="Kapheim K."/>
        </authorList>
    </citation>
    <scope>NUCLEOTIDE SEQUENCE [LARGE SCALE GENOMIC DNA]</scope>
    <source>
        <strain evidence="1">0111107269</strain>
        <tissue evidence="1">Whole body</tissue>
    </source>
</reference>
<organism evidence="1 2">
    <name type="scientific">Eufriesea mexicana</name>
    <dbReference type="NCBI Taxonomy" id="516756"/>
    <lineage>
        <taxon>Eukaryota</taxon>
        <taxon>Metazoa</taxon>
        <taxon>Ecdysozoa</taxon>
        <taxon>Arthropoda</taxon>
        <taxon>Hexapoda</taxon>
        <taxon>Insecta</taxon>
        <taxon>Pterygota</taxon>
        <taxon>Neoptera</taxon>
        <taxon>Endopterygota</taxon>
        <taxon>Hymenoptera</taxon>
        <taxon>Apocrita</taxon>
        <taxon>Aculeata</taxon>
        <taxon>Apoidea</taxon>
        <taxon>Anthophila</taxon>
        <taxon>Apidae</taxon>
        <taxon>Eufriesea</taxon>
    </lineage>
</organism>
<dbReference type="EMBL" id="KQ759870">
    <property type="protein sequence ID" value="OAD62437.1"/>
    <property type="molecule type" value="Genomic_DNA"/>
</dbReference>
<accession>A0A310SRP0</accession>
<keyword evidence="2" id="KW-1185">Reference proteome</keyword>
<gene>
    <name evidence="1" type="ORF">WN48_07308</name>
</gene>